<organism evidence="13">
    <name type="scientific">hydrothermal vent metagenome</name>
    <dbReference type="NCBI Taxonomy" id="652676"/>
    <lineage>
        <taxon>unclassified sequences</taxon>
        <taxon>metagenomes</taxon>
        <taxon>ecological metagenomes</taxon>
    </lineage>
</organism>
<dbReference type="SUPFAM" id="SSF53098">
    <property type="entry name" value="Ribonuclease H-like"/>
    <property type="match status" value="1"/>
</dbReference>
<dbReference type="PROSITE" id="PS50879">
    <property type="entry name" value="RNASE_H_1"/>
    <property type="match status" value="1"/>
</dbReference>
<comment type="cofactor">
    <cofactor evidence="2">
        <name>Mg(2+)</name>
        <dbReference type="ChEBI" id="CHEBI:18420"/>
    </cofactor>
</comment>
<dbReference type="GO" id="GO:0043137">
    <property type="term" value="P:DNA replication, removal of RNA primer"/>
    <property type="evidence" value="ECO:0007669"/>
    <property type="project" value="TreeGrafter"/>
</dbReference>
<keyword evidence="8" id="KW-0255">Endonuclease</keyword>
<dbReference type="Gene3D" id="3.30.420.10">
    <property type="entry name" value="Ribonuclease H-like superfamily/Ribonuclease H"/>
    <property type="match status" value="1"/>
</dbReference>
<sequence>MPNHDIVIHTDGACKGNPGRGGWGAVIQHNGTQKIISGGEPQTTNNRMEMTAVIKGLEAVDPLANVLVSSDSTYVINTMTKGWKRKANHDLWEQLDRLARDRNISWRWVRGHSGDSGNELADAAATKEAGTAK</sequence>
<dbReference type="EMBL" id="FAXA01000387">
    <property type="protein sequence ID" value="CUV03267.1"/>
    <property type="molecule type" value="Genomic_DNA"/>
</dbReference>
<comment type="catalytic activity">
    <reaction evidence="1">
        <text>Endonucleolytic cleavage to 5'-phosphomonoester.</text>
        <dbReference type="EC" id="3.1.26.4"/>
    </reaction>
</comment>
<evidence type="ECO:0000256" key="4">
    <source>
        <dbReference type="ARBA" id="ARBA00011245"/>
    </source>
</evidence>
<dbReference type="PANTHER" id="PTHR10642">
    <property type="entry name" value="RIBONUCLEASE H1"/>
    <property type="match status" value="1"/>
</dbReference>
<evidence type="ECO:0000256" key="9">
    <source>
        <dbReference type="ARBA" id="ARBA00022801"/>
    </source>
</evidence>
<keyword evidence="9 13" id="KW-0378">Hydrolase</keyword>
<evidence type="ECO:0000256" key="1">
    <source>
        <dbReference type="ARBA" id="ARBA00000077"/>
    </source>
</evidence>
<feature type="region of interest" description="Disordered" evidence="11">
    <location>
        <begin position="110"/>
        <end position="133"/>
    </location>
</feature>
<feature type="compositionally biased region" description="Low complexity" evidence="11">
    <location>
        <begin position="121"/>
        <end position="133"/>
    </location>
</feature>
<comment type="similarity">
    <text evidence="3">Belongs to the RNase H family.</text>
</comment>
<dbReference type="CDD" id="cd09278">
    <property type="entry name" value="RNase_HI_prokaryote_like"/>
    <property type="match status" value="1"/>
</dbReference>
<protein>
    <recommendedName>
        <fullName evidence="5">ribonuclease H</fullName>
        <ecNumber evidence="5">3.1.26.4</ecNumber>
    </recommendedName>
</protein>
<keyword evidence="7" id="KW-0479">Metal-binding</keyword>
<gene>
    <name evidence="13" type="ORF">MGWOODY_Clf2153</name>
</gene>
<dbReference type="InterPro" id="IPR036397">
    <property type="entry name" value="RNaseH_sf"/>
</dbReference>
<evidence type="ECO:0000256" key="10">
    <source>
        <dbReference type="ARBA" id="ARBA00022842"/>
    </source>
</evidence>
<dbReference type="GO" id="GO:0046872">
    <property type="term" value="F:metal ion binding"/>
    <property type="evidence" value="ECO:0007669"/>
    <property type="project" value="UniProtKB-KW"/>
</dbReference>
<dbReference type="InterPro" id="IPR050092">
    <property type="entry name" value="RNase_H"/>
</dbReference>
<evidence type="ECO:0000313" key="13">
    <source>
        <dbReference type="EMBL" id="CUV03267.1"/>
    </source>
</evidence>
<evidence type="ECO:0000256" key="8">
    <source>
        <dbReference type="ARBA" id="ARBA00022759"/>
    </source>
</evidence>
<comment type="subunit">
    <text evidence="4">Monomer.</text>
</comment>
<dbReference type="InterPro" id="IPR022892">
    <property type="entry name" value="RNaseHI"/>
</dbReference>
<keyword evidence="10" id="KW-0460">Magnesium</keyword>
<dbReference type="InterPro" id="IPR002156">
    <property type="entry name" value="RNaseH_domain"/>
</dbReference>
<evidence type="ECO:0000256" key="3">
    <source>
        <dbReference type="ARBA" id="ARBA00005300"/>
    </source>
</evidence>
<dbReference type="AlphaFoldDB" id="A0A161KFX9"/>
<dbReference type="GO" id="GO:0003676">
    <property type="term" value="F:nucleic acid binding"/>
    <property type="evidence" value="ECO:0007669"/>
    <property type="project" value="InterPro"/>
</dbReference>
<keyword evidence="6" id="KW-0540">Nuclease</keyword>
<dbReference type="Pfam" id="PF00075">
    <property type="entry name" value="RNase_H"/>
    <property type="match status" value="1"/>
</dbReference>
<dbReference type="PANTHER" id="PTHR10642:SF26">
    <property type="entry name" value="RIBONUCLEASE H1"/>
    <property type="match status" value="1"/>
</dbReference>
<evidence type="ECO:0000256" key="7">
    <source>
        <dbReference type="ARBA" id="ARBA00022723"/>
    </source>
</evidence>
<proteinExistence type="inferred from homology"/>
<dbReference type="InterPro" id="IPR012337">
    <property type="entry name" value="RNaseH-like_sf"/>
</dbReference>
<feature type="domain" description="RNase H type-1" evidence="12">
    <location>
        <begin position="2"/>
        <end position="130"/>
    </location>
</feature>
<evidence type="ECO:0000256" key="11">
    <source>
        <dbReference type="SAM" id="MobiDB-lite"/>
    </source>
</evidence>
<evidence type="ECO:0000256" key="6">
    <source>
        <dbReference type="ARBA" id="ARBA00022722"/>
    </source>
</evidence>
<reference evidence="13" key="1">
    <citation type="submission" date="2015-10" db="EMBL/GenBank/DDBJ databases">
        <authorList>
            <person name="Gilbert D.G."/>
        </authorList>
    </citation>
    <scope>NUCLEOTIDE SEQUENCE</scope>
</reference>
<dbReference type="GO" id="GO:0004523">
    <property type="term" value="F:RNA-DNA hybrid ribonuclease activity"/>
    <property type="evidence" value="ECO:0007669"/>
    <property type="project" value="UniProtKB-EC"/>
</dbReference>
<evidence type="ECO:0000256" key="5">
    <source>
        <dbReference type="ARBA" id="ARBA00012180"/>
    </source>
</evidence>
<evidence type="ECO:0000256" key="2">
    <source>
        <dbReference type="ARBA" id="ARBA00001946"/>
    </source>
</evidence>
<accession>A0A161KFX9</accession>
<name>A0A161KFX9_9ZZZZ</name>
<dbReference type="EC" id="3.1.26.4" evidence="5"/>
<evidence type="ECO:0000259" key="12">
    <source>
        <dbReference type="PROSITE" id="PS50879"/>
    </source>
</evidence>